<comment type="caution">
    <text evidence="6">The sequence shown here is derived from an EMBL/GenBank/DDBJ whole genome shotgun (WGS) entry which is preliminary data.</text>
</comment>
<evidence type="ECO:0000256" key="2">
    <source>
        <dbReference type="ARBA" id="ARBA00023043"/>
    </source>
</evidence>
<organism evidence="6 7">
    <name type="scientific">Pseudaquabacterium terrae</name>
    <dbReference type="NCBI Taxonomy" id="2732868"/>
    <lineage>
        <taxon>Bacteria</taxon>
        <taxon>Pseudomonadati</taxon>
        <taxon>Pseudomonadota</taxon>
        <taxon>Betaproteobacteria</taxon>
        <taxon>Burkholderiales</taxon>
        <taxon>Sphaerotilaceae</taxon>
        <taxon>Pseudaquabacterium</taxon>
    </lineage>
</organism>
<dbReference type="PANTHER" id="PTHR24198">
    <property type="entry name" value="ANKYRIN REPEAT AND PROTEIN KINASE DOMAIN-CONTAINING PROTEIN"/>
    <property type="match status" value="1"/>
</dbReference>
<feature type="repeat" description="ANK" evidence="3">
    <location>
        <begin position="321"/>
        <end position="343"/>
    </location>
</feature>
<feature type="region of interest" description="Disordered" evidence="4">
    <location>
        <begin position="52"/>
        <end position="81"/>
    </location>
</feature>
<accession>A0ABX2EU88</accession>
<keyword evidence="7" id="KW-1185">Reference proteome</keyword>
<dbReference type="PROSITE" id="PS50088">
    <property type="entry name" value="ANK_REPEAT"/>
    <property type="match status" value="3"/>
</dbReference>
<keyword evidence="1" id="KW-0677">Repeat</keyword>
<evidence type="ECO:0000259" key="5">
    <source>
        <dbReference type="PROSITE" id="PS50076"/>
    </source>
</evidence>
<dbReference type="PANTHER" id="PTHR24198:SF165">
    <property type="entry name" value="ANKYRIN REPEAT-CONTAINING PROTEIN-RELATED"/>
    <property type="match status" value="1"/>
</dbReference>
<feature type="compositionally biased region" description="Low complexity" evidence="4">
    <location>
        <begin position="61"/>
        <end position="77"/>
    </location>
</feature>
<dbReference type="PROSITE" id="PS50076">
    <property type="entry name" value="DNAJ_2"/>
    <property type="match status" value="1"/>
</dbReference>
<name>A0ABX2EU88_9BURK</name>
<dbReference type="SMART" id="SM00271">
    <property type="entry name" value="DnaJ"/>
    <property type="match status" value="1"/>
</dbReference>
<feature type="repeat" description="ANK" evidence="3">
    <location>
        <begin position="226"/>
        <end position="258"/>
    </location>
</feature>
<evidence type="ECO:0000256" key="4">
    <source>
        <dbReference type="SAM" id="MobiDB-lite"/>
    </source>
</evidence>
<dbReference type="InterPro" id="IPR002110">
    <property type="entry name" value="Ankyrin_rpt"/>
</dbReference>
<dbReference type="SMART" id="SM00248">
    <property type="entry name" value="ANK"/>
    <property type="match status" value="5"/>
</dbReference>
<dbReference type="SUPFAM" id="SSF46565">
    <property type="entry name" value="Chaperone J-domain"/>
    <property type="match status" value="1"/>
</dbReference>
<evidence type="ECO:0000313" key="7">
    <source>
        <dbReference type="Proteomes" id="UP000737171"/>
    </source>
</evidence>
<dbReference type="RefSeq" id="WP_173134995.1">
    <property type="nucleotide sequence ID" value="NZ_JABRWJ010000019.1"/>
</dbReference>
<evidence type="ECO:0000256" key="3">
    <source>
        <dbReference type="PROSITE-ProRule" id="PRU00023"/>
    </source>
</evidence>
<keyword evidence="2 3" id="KW-0040">ANK repeat</keyword>
<dbReference type="InterPro" id="IPR036770">
    <property type="entry name" value="Ankyrin_rpt-contain_sf"/>
</dbReference>
<sequence>MELQEMRIKIPGVHIYTPKSEKNKTNIPASRPNLTILGTDIHFGRARLNNAAAQDRPRTPSPGSSNNAEGSAGAANPVPAFFDQRPLQPEIVRTTGKGKQPQTTHATGGAPTAPSGSTSRSLATVATNALKSGDLTALTHLDSMEKATKECMFAGLKNVLADKTRGLSKAVIGQYVQLMSDPNFSPLKPGGNSTQLLTLAVRAGDLAVFSALLAHPKINVDAKNLRGDIALQAAAVLGRHDMARMLIEANANAAIATDDRTPSLGKSGEPAAYLGKGAIPLHVAAYKGDAQMARLLLSPDFSDTVNNKTVGLGALDQALGRDVTALHIAAANGNPDLVKLLLEVPGIEVRPQNSRGLTPLDLAQNSGHAGVVALLQTAQANERPDSRPPRIRPELRAILGVERHATDEQVRRAYITLSRQHHPDKPGGNEELYKQISNAYDELKKERPGLK</sequence>
<dbReference type="InterPro" id="IPR001623">
    <property type="entry name" value="DnaJ_domain"/>
</dbReference>
<dbReference type="Proteomes" id="UP000737171">
    <property type="component" value="Unassembled WGS sequence"/>
</dbReference>
<dbReference type="EMBL" id="JABRWJ010000019">
    <property type="protein sequence ID" value="NRF72201.1"/>
    <property type="molecule type" value="Genomic_DNA"/>
</dbReference>
<dbReference type="Pfam" id="PF00226">
    <property type="entry name" value="DnaJ"/>
    <property type="match status" value="1"/>
</dbReference>
<evidence type="ECO:0000256" key="1">
    <source>
        <dbReference type="ARBA" id="ARBA00022737"/>
    </source>
</evidence>
<dbReference type="Gene3D" id="1.10.287.110">
    <property type="entry name" value="DnaJ domain"/>
    <property type="match status" value="1"/>
</dbReference>
<dbReference type="Pfam" id="PF12796">
    <property type="entry name" value="Ank_2"/>
    <property type="match status" value="1"/>
</dbReference>
<evidence type="ECO:0000313" key="6">
    <source>
        <dbReference type="EMBL" id="NRF72201.1"/>
    </source>
</evidence>
<dbReference type="CDD" id="cd06257">
    <property type="entry name" value="DnaJ"/>
    <property type="match status" value="1"/>
</dbReference>
<feature type="compositionally biased region" description="Low complexity" evidence="4">
    <location>
        <begin position="101"/>
        <end position="119"/>
    </location>
</feature>
<protein>
    <submittedName>
        <fullName evidence="6">Ankyrin repeat domain-containing protein</fullName>
    </submittedName>
</protein>
<feature type="repeat" description="ANK" evidence="3">
    <location>
        <begin position="276"/>
        <end position="308"/>
    </location>
</feature>
<proteinExistence type="predicted"/>
<gene>
    <name evidence="6" type="ORF">HLB44_34975</name>
</gene>
<dbReference type="PROSITE" id="PS50297">
    <property type="entry name" value="ANK_REP_REGION"/>
    <property type="match status" value="2"/>
</dbReference>
<dbReference type="InterPro" id="IPR036869">
    <property type="entry name" value="J_dom_sf"/>
</dbReference>
<dbReference type="Gene3D" id="1.25.40.20">
    <property type="entry name" value="Ankyrin repeat-containing domain"/>
    <property type="match status" value="2"/>
</dbReference>
<feature type="region of interest" description="Disordered" evidence="4">
    <location>
        <begin position="95"/>
        <end position="122"/>
    </location>
</feature>
<reference evidence="6 7" key="1">
    <citation type="submission" date="2020-05" db="EMBL/GenBank/DDBJ databases">
        <title>Aquincola sp. isolate from soil.</title>
        <authorList>
            <person name="Han J."/>
            <person name="Kim D.-U."/>
        </authorList>
    </citation>
    <scope>NUCLEOTIDE SEQUENCE [LARGE SCALE GENOMIC DNA]</scope>
    <source>
        <strain evidence="6 7">S2</strain>
    </source>
</reference>
<feature type="domain" description="J" evidence="5">
    <location>
        <begin position="394"/>
        <end position="451"/>
    </location>
</feature>
<dbReference type="SUPFAM" id="SSF48403">
    <property type="entry name" value="Ankyrin repeat"/>
    <property type="match status" value="1"/>
</dbReference>